<proteinExistence type="predicted"/>
<gene>
    <name evidence="1" type="ORF">D7V93_10310</name>
</gene>
<organism evidence="1 2">
    <name type="scientific">Corallococcus llansteffanensis</name>
    <dbReference type="NCBI Taxonomy" id="2316731"/>
    <lineage>
        <taxon>Bacteria</taxon>
        <taxon>Pseudomonadati</taxon>
        <taxon>Myxococcota</taxon>
        <taxon>Myxococcia</taxon>
        <taxon>Myxococcales</taxon>
        <taxon>Cystobacterineae</taxon>
        <taxon>Myxococcaceae</taxon>
        <taxon>Corallococcus</taxon>
    </lineage>
</organism>
<reference evidence="2" key="1">
    <citation type="submission" date="2018-09" db="EMBL/GenBank/DDBJ databases">
        <authorList>
            <person name="Livingstone P.G."/>
            <person name="Whitworth D.E."/>
        </authorList>
    </citation>
    <scope>NUCLEOTIDE SEQUENCE [LARGE SCALE GENOMIC DNA]</scope>
    <source>
        <strain evidence="2">CA051B</strain>
    </source>
</reference>
<evidence type="ECO:0000313" key="2">
    <source>
        <dbReference type="Proteomes" id="UP000272888"/>
    </source>
</evidence>
<dbReference type="Proteomes" id="UP000272888">
    <property type="component" value="Unassembled WGS sequence"/>
</dbReference>
<accession>A0A3A8QGF4</accession>
<dbReference type="RefSeq" id="WP_120643234.1">
    <property type="nucleotide sequence ID" value="NZ_RAWB01000081.1"/>
</dbReference>
<protein>
    <submittedName>
        <fullName evidence="1">Uncharacterized protein</fullName>
    </submittedName>
</protein>
<name>A0A3A8QGF4_9BACT</name>
<dbReference type="EMBL" id="RAWB01000081">
    <property type="protein sequence ID" value="RKH62294.1"/>
    <property type="molecule type" value="Genomic_DNA"/>
</dbReference>
<comment type="caution">
    <text evidence="1">The sequence shown here is derived from an EMBL/GenBank/DDBJ whole genome shotgun (WGS) entry which is preliminary data.</text>
</comment>
<sequence>MPRLRMSLEVVRAVLQGRKEQRGLFEEMVGFASGTGSLKNVHIMNDLAQTVCGGAPDEAGDLLCRIIREGFEDDRYDNSEAALRRDPRYGGAFERAYPVTLGAEQVRRLRLAARALLNVDGGMYVAGDQMASSVATNIALLGAEGFRRFRIGAFISSVLDDAGRQRIKEFYSTDTDPVSRTLKPIFQQGVLVDRVPRRSGKSSLTPLDQALGDRLGVLLSQPLSKPLLLRYLALASCMALILKIYGAGREAGRPALLALPSQSEGASRPLREKAVLSLRRGVAEFDRALSKRIAEVSDAALWRSAKPGEAAVEVTEGDRLKASAALVEALRGARSGGDDEEGKIYWPQDFAANLGRRAGFILPKDGRAGWGNYLALSPEMVEVLVLMFVPHGQQLGWRTFWTRVRDELGLVIGTNQPEDAALLEQAGVPNVSLQDLSDNAMALLEQSVRRGVARYLPDSGAEVGVYE</sequence>
<dbReference type="AlphaFoldDB" id="A0A3A8QGF4"/>
<evidence type="ECO:0000313" key="1">
    <source>
        <dbReference type="EMBL" id="RKH62294.1"/>
    </source>
</evidence>
<keyword evidence="2" id="KW-1185">Reference proteome</keyword>